<evidence type="ECO:0000256" key="5">
    <source>
        <dbReference type="ARBA" id="ARBA00022679"/>
    </source>
</evidence>
<dbReference type="InterPro" id="IPR027417">
    <property type="entry name" value="P-loop_NTPase"/>
</dbReference>
<sequence>MARGRLIVIEGLDRSGKSTQCAHLLSALQQEGTSSSSTTAELYKFPDRTTAIGTMIDGYLRSTTTLDDRAIHLLFSANRWERADTILASLAAGRHVLCDRYLYSGIAYSLTKPGLEPGWCRAGDVGLPLPDAIFFLDVPEDVARRRGGFGQERYERVETQRAVRAQFLQLFHADETVTFVDAAHDVQHVRRKIWEKVQDLLATEPGPLGQFS</sequence>
<dbReference type="PROSITE" id="PS01331">
    <property type="entry name" value="THYMIDYLATE_KINASE"/>
    <property type="match status" value="1"/>
</dbReference>
<dbReference type="FunFam" id="3.40.50.300:FF:000679">
    <property type="entry name" value="Thymidylate kinase"/>
    <property type="match status" value="1"/>
</dbReference>
<organism evidence="11 12">
    <name type="scientific">Taphrina deformans (strain PYCC 5710 / ATCC 11124 / CBS 356.35 / IMI 108563 / JCM 9778 / NBRC 8474)</name>
    <name type="common">Peach leaf curl fungus</name>
    <name type="synonym">Lalaria deformans</name>
    <dbReference type="NCBI Taxonomy" id="1097556"/>
    <lineage>
        <taxon>Eukaryota</taxon>
        <taxon>Fungi</taxon>
        <taxon>Dikarya</taxon>
        <taxon>Ascomycota</taxon>
        <taxon>Taphrinomycotina</taxon>
        <taxon>Taphrinomycetes</taxon>
        <taxon>Taphrinales</taxon>
        <taxon>Taphrinaceae</taxon>
        <taxon>Taphrina</taxon>
    </lineage>
</organism>
<gene>
    <name evidence="11" type="ORF">TAPDE_004549</name>
</gene>
<dbReference type="HAMAP" id="MF_00165">
    <property type="entry name" value="Thymidylate_kinase"/>
    <property type="match status" value="1"/>
</dbReference>
<dbReference type="Gene3D" id="3.40.50.300">
    <property type="entry name" value="P-loop containing nucleotide triphosphate hydrolases"/>
    <property type="match status" value="1"/>
</dbReference>
<protein>
    <recommendedName>
        <fullName evidence="4">Thymidylate kinase</fullName>
        <ecNumber evidence="3">2.7.4.9</ecNumber>
    </recommendedName>
</protein>
<evidence type="ECO:0000313" key="12">
    <source>
        <dbReference type="Proteomes" id="UP000013776"/>
    </source>
</evidence>
<dbReference type="EMBL" id="CAHR02000207">
    <property type="protein sequence ID" value="CCG84153.1"/>
    <property type="molecule type" value="Genomic_DNA"/>
</dbReference>
<proteinExistence type="inferred from homology"/>
<accession>R4XEV6</accession>
<dbReference type="eggNOG" id="KOG3327">
    <property type="taxonomic scope" value="Eukaryota"/>
</dbReference>
<dbReference type="Proteomes" id="UP000013776">
    <property type="component" value="Unassembled WGS sequence"/>
</dbReference>
<name>R4XEV6_TAPDE</name>
<dbReference type="GO" id="GO:0005634">
    <property type="term" value="C:nucleus"/>
    <property type="evidence" value="ECO:0007669"/>
    <property type="project" value="TreeGrafter"/>
</dbReference>
<dbReference type="PANTHER" id="PTHR10344">
    <property type="entry name" value="THYMIDYLATE KINASE"/>
    <property type="match status" value="1"/>
</dbReference>
<keyword evidence="7" id="KW-0547">Nucleotide-binding</keyword>
<dbReference type="OrthoDB" id="425602at2759"/>
<evidence type="ECO:0000256" key="1">
    <source>
        <dbReference type="ARBA" id="ARBA00004992"/>
    </source>
</evidence>
<comment type="similarity">
    <text evidence="2">Belongs to the thymidylate kinase family.</text>
</comment>
<keyword evidence="6" id="KW-0545">Nucleotide biosynthesis</keyword>
<dbReference type="GO" id="GO:0006227">
    <property type="term" value="P:dUDP biosynthetic process"/>
    <property type="evidence" value="ECO:0007669"/>
    <property type="project" value="TreeGrafter"/>
</dbReference>
<keyword evidence="8" id="KW-0418">Kinase</keyword>
<comment type="caution">
    <text evidence="11">The sequence shown here is derived from an EMBL/GenBank/DDBJ whole genome shotgun (WGS) entry which is preliminary data.</text>
</comment>
<dbReference type="GO" id="GO:0004798">
    <property type="term" value="F:dTMP kinase activity"/>
    <property type="evidence" value="ECO:0007669"/>
    <property type="project" value="UniProtKB-EC"/>
</dbReference>
<dbReference type="Pfam" id="PF02223">
    <property type="entry name" value="Thymidylate_kin"/>
    <property type="match status" value="1"/>
</dbReference>
<dbReference type="CDD" id="cd01672">
    <property type="entry name" value="TMPK"/>
    <property type="match status" value="1"/>
</dbReference>
<evidence type="ECO:0000256" key="4">
    <source>
        <dbReference type="ARBA" id="ARBA00017144"/>
    </source>
</evidence>
<feature type="domain" description="Thymidylate kinase-like" evidence="10">
    <location>
        <begin position="9"/>
        <end position="193"/>
    </location>
</feature>
<dbReference type="InterPro" id="IPR018095">
    <property type="entry name" value="Thymidylate_kin_CS"/>
</dbReference>
<keyword evidence="5" id="KW-0808">Transferase</keyword>
<evidence type="ECO:0000256" key="6">
    <source>
        <dbReference type="ARBA" id="ARBA00022727"/>
    </source>
</evidence>
<comment type="pathway">
    <text evidence="1">Pyrimidine metabolism; dTTP biosynthesis.</text>
</comment>
<dbReference type="InterPro" id="IPR018094">
    <property type="entry name" value="Thymidylate_kinase"/>
</dbReference>
<dbReference type="GO" id="GO:0005829">
    <property type="term" value="C:cytosol"/>
    <property type="evidence" value="ECO:0007669"/>
    <property type="project" value="TreeGrafter"/>
</dbReference>
<dbReference type="SUPFAM" id="SSF52540">
    <property type="entry name" value="P-loop containing nucleoside triphosphate hydrolases"/>
    <property type="match status" value="1"/>
</dbReference>
<dbReference type="STRING" id="1097556.R4XEV6"/>
<dbReference type="GO" id="GO:0006235">
    <property type="term" value="P:dTTP biosynthetic process"/>
    <property type="evidence" value="ECO:0007669"/>
    <property type="project" value="TreeGrafter"/>
</dbReference>
<dbReference type="EC" id="2.7.4.9" evidence="3"/>
<evidence type="ECO:0000256" key="2">
    <source>
        <dbReference type="ARBA" id="ARBA00009776"/>
    </source>
</evidence>
<reference evidence="11 12" key="1">
    <citation type="journal article" date="2013" name="MBio">
        <title>Genome sequencing of the plant pathogen Taphrina deformans, the causal agent of peach leaf curl.</title>
        <authorList>
            <person name="Cisse O.H."/>
            <person name="Almeida J.M.G.C.F."/>
            <person name="Fonseca A."/>
            <person name="Kumar A.A."/>
            <person name="Salojaervi J."/>
            <person name="Overmyer K."/>
            <person name="Hauser P.M."/>
            <person name="Pagni M."/>
        </authorList>
    </citation>
    <scope>NUCLEOTIDE SEQUENCE [LARGE SCALE GENOMIC DNA]</scope>
    <source>
        <strain evidence="12">PYCC 5710 / ATCC 11124 / CBS 356.35 / IMI 108563 / JCM 9778 / NBRC 8474</strain>
    </source>
</reference>
<dbReference type="GO" id="GO:0006233">
    <property type="term" value="P:dTDP biosynthetic process"/>
    <property type="evidence" value="ECO:0007669"/>
    <property type="project" value="InterPro"/>
</dbReference>
<dbReference type="VEuPathDB" id="FungiDB:TAPDE_004549"/>
<evidence type="ECO:0000256" key="9">
    <source>
        <dbReference type="ARBA" id="ARBA00022840"/>
    </source>
</evidence>
<evidence type="ECO:0000256" key="3">
    <source>
        <dbReference type="ARBA" id="ARBA00012980"/>
    </source>
</evidence>
<dbReference type="GO" id="GO:0005524">
    <property type="term" value="F:ATP binding"/>
    <property type="evidence" value="ECO:0007669"/>
    <property type="project" value="UniProtKB-KW"/>
</dbReference>
<dbReference type="GO" id="GO:0004550">
    <property type="term" value="F:nucleoside diphosphate kinase activity"/>
    <property type="evidence" value="ECO:0007669"/>
    <property type="project" value="TreeGrafter"/>
</dbReference>
<keyword evidence="12" id="KW-1185">Reference proteome</keyword>
<keyword evidence="9" id="KW-0067">ATP-binding</keyword>
<dbReference type="PANTHER" id="PTHR10344:SF1">
    <property type="entry name" value="THYMIDYLATE KINASE"/>
    <property type="match status" value="1"/>
</dbReference>
<dbReference type="AlphaFoldDB" id="R4XEV6"/>
<evidence type="ECO:0000259" key="10">
    <source>
        <dbReference type="Pfam" id="PF02223"/>
    </source>
</evidence>
<dbReference type="InterPro" id="IPR039430">
    <property type="entry name" value="Thymidylate_kin-like_dom"/>
</dbReference>
<evidence type="ECO:0000256" key="7">
    <source>
        <dbReference type="ARBA" id="ARBA00022741"/>
    </source>
</evidence>
<evidence type="ECO:0000256" key="8">
    <source>
        <dbReference type="ARBA" id="ARBA00022777"/>
    </source>
</evidence>
<dbReference type="NCBIfam" id="TIGR00041">
    <property type="entry name" value="DTMP_kinase"/>
    <property type="match status" value="1"/>
</dbReference>
<evidence type="ECO:0000313" key="11">
    <source>
        <dbReference type="EMBL" id="CCG84153.1"/>
    </source>
</evidence>